<organism evidence="2 3">
    <name type="scientific">Nocardioides zhouii</name>
    <dbReference type="NCBI Taxonomy" id="1168729"/>
    <lineage>
        <taxon>Bacteria</taxon>
        <taxon>Bacillati</taxon>
        <taxon>Actinomycetota</taxon>
        <taxon>Actinomycetes</taxon>
        <taxon>Propionibacteriales</taxon>
        <taxon>Nocardioidaceae</taxon>
        <taxon>Nocardioides</taxon>
    </lineage>
</organism>
<reference evidence="2 3" key="1">
    <citation type="submission" date="2019-01" db="EMBL/GenBank/DDBJ databases">
        <title>Novel species of Nocardioides.</title>
        <authorList>
            <person name="Liu Q."/>
            <person name="X Y.-H."/>
        </authorList>
    </citation>
    <scope>NUCLEOTIDE SEQUENCE [LARGE SCALE GENOMIC DNA]</scope>
    <source>
        <strain evidence="2 3">HLT2-9</strain>
    </source>
</reference>
<dbReference type="RefSeq" id="WP_129427067.1">
    <property type="nucleotide sequence ID" value="NZ_SDWV01000010.1"/>
</dbReference>
<feature type="region of interest" description="Disordered" evidence="1">
    <location>
        <begin position="1"/>
        <end position="21"/>
    </location>
</feature>
<dbReference type="OrthoDB" id="3789324at2"/>
<evidence type="ECO:0000256" key="1">
    <source>
        <dbReference type="SAM" id="MobiDB-lite"/>
    </source>
</evidence>
<dbReference type="AlphaFoldDB" id="A0A4Q2T1P8"/>
<proteinExistence type="predicted"/>
<name>A0A4Q2T1P8_9ACTN</name>
<evidence type="ECO:0000313" key="2">
    <source>
        <dbReference type="EMBL" id="RYC10874.1"/>
    </source>
</evidence>
<sequence length="155" mass="17264">MAHDVARHPSPGAAPHLALRSPIDRHTHQVLRAAVLELVENEAQRHFPTVMHAGAPGRSVRHVEDPPLADAGLRADVALALLRAARVCSTRPALWLTRPGELSPHDDDLRWIGPVAWASGSLAMPVGLVVVTRRGWFDPVSDVRREWRRLRRRPR</sequence>
<protein>
    <submittedName>
        <fullName evidence="2">Uncharacterized protein</fullName>
    </submittedName>
</protein>
<comment type="caution">
    <text evidence="2">The sequence shown here is derived from an EMBL/GenBank/DDBJ whole genome shotgun (WGS) entry which is preliminary data.</text>
</comment>
<accession>A0A4Q2T1P8</accession>
<keyword evidence="3" id="KW-1185">Reference proteome</keyword>
<gene>
    <name evidence="2" type="ORF">EUA94_11770</name>
</gene>
<dbReference type="Proteomes" id="UP000291101">
    <property type="component" value="Unassembled WGS sequence"/>
</dbReference>
<evidence type="ECO:0000313" key="3">
    <source>
        <dbReference type="Proteomes" id="UP000291101"/>
    </source>
</evidence>
<dbReference type="EMBL" id="SDWV01000010">
    <property type="protein sequence ID" value="RYC10874.1"/>
    <property type="molecule type" value="Genomic_DNA"/>
</dbReference>